<dbReference type="AlphaFoldDB" id="A0A084Y5M1"/>
<dbReference type="InterPro" id="IPR016032">
    <property type="entry name" value="Sig_transdc_resp-reg_C-effctor"/>
</dbReference>
<dbReference type="InterPro" id="IPR001789">
    <property type="entry name" value="Sig_transdc_resp-reg_receiver"/>
</dbReference>
<accession>A0A084Y5M1</accession>
<evidence type="ECO:0000259" key="7">
    <source>
        <dbReference type="PROSITE" id="PS50110"/>
    </source>
</evidence>
<comment type="caution">
    <text evidence="8">The sequence shown here is derived from an EMBL/GenBank/DDBJ whole genome shotgun (WGS) entry which is preliminary data.</text>
</comment>
<evidence type="ECO:0000256" key="2">
    <source>
        <dbReference type="ARBA" id="ARBA00023015"/>
    </source>
</evidence>
<dbReference type="PROSITE" id="PS50110">
    <property type="entry name" value="RESPONSE_REGULATORY"/>
    <property type="match status" value="1"/>
</dbReference>
<dbReference type="SMART" id="SM00421">
    <property type="entry name" value="HTH_LUXR"/>
    <property type="match status" value="1"/>
</dbReference>
<organism evidence="8 9">
    <name type="scientific">Candidatus Accumulibacter vicinus</name>
    <dbReference type="NCBI Taxonomy" id="2954382"/>
    <lineage>
        <taxon>Bacteria</taxon>
        <taxon>Pseudomonadati</taxon>
        <taxon>Pseudomonadota</taxon>
        <taxon>Betaproteobacteria</taxon>
        <taxon>Candidatus Accumulibacter</taxon>
    </lineage>
</organism>
<keyword evidence="4" id="KW-0804">Transcription</keyword>
<dbReference type="Pfam" id="PF00196">
    <property type="entry name" value="GerE"/>
    <property type="match status" value="1"/>
</dbReference>
<dbReference type="GO" id="GO:0000160">
    <property type="term" value="P:phosphorelay signal transduction system"/>
    <property type="evidence" value="ECO:0007669"/>
    <property type="project" value="InterPro"/>
</dbReference>
<feature type="domain" description="Response regulatory" evidence="7">
    <location>
        <begin position="3"/>
        <end position="119"/>
    </location>
</feature>
<feature type="domain" description="HTH luxR-type" evidence="6">
    <location>
        <begin position="146"/>
        <end position="211"/>
    </location>
</feature>
<dbReference type="PANTHER" id="PTHR43214:SF24">
    <property type="entry name" value="TRANSCRIPTIONAL REGULATORY PROTEIN NARL-RELATED"/>
    <property type="match status" value="1"/>
</dbReference>
<dbReference type="GO" id="GO:0003677">
    <property type="term" value="F:DNA binding"/>
    <property type="evidence" value="ECO:0007669"/>
    <property type="project" value="UniProtKB-KW"/>
</dbReference>
<dbReference type="Pfam" id="PF00072">
    <property type="entry name" value="Response_reg"/>
    <property type="match status" value="1"/>
</dbReference>
<keyword evidence="2" id="KW-0805">Transcription regulation</keyword>
<dbReference type="InterPro" id="IPR000792">
    <property type="entry name" value="Tscrpt_reg_LuxR_C"/>
</dbReference>
<dbReference type="RefSeq" id="WP_034921460.1">
    <property type="nucleotide sequence ID" value="NZ_JDSS02000006.1"/>
</dbReference>
<dbReference type="STRING" id="1457154.CAPSK01_000413"/>
<sequence length="213" mass="23044">MIRLILVDDQTLVRAGIHGLLELNEDIRVVAQAADGQEAVELIARERPDLVLLDVRLPKLSGIGVIQALAARKCLPPVLLLTTFDDDEALFDGMRAGAKGFLLKDISPERLADAVRRVARGESLFQPAFTQRAKDMSAETSAAAADGLPSEVLTRRESEILRLMAGGWSNKEIARAQGTSEGTIKNHVSSILAKLGVRDRTRAVLKAMSEGLL</sequence>
<dbReference type="InterPro" id="IPR039420">
    <property type="entry name" value="WalR-like"/>
</dbReference>
<evidence type="ECO:0000313" key="8">
    <source>
        <dbReference type="EMBL" id="KFB70015.1"/>
    </source>
</evidence>
<dbReference type="EMBL" id="JDSS02000006">
    <property type="protein sequence ID" value="KFB70015.1"/>
    <property type="molecule type" value="Genomic_DNA"/>
</dbReference>
<dbReference type="Gene3D" id="3.40.50.2300">
    <property type="match status" value="1"/>
</dbReference>
<evidence type="ECO:0000313" key="9">
    <source>
        <dbReference type="Proteomes" id="UP000019812"/>
    </source>
</evidence>
<name>A0A084Y5M1_9PROT</name>
<keyword evidence="3" id="KW-0238">DNA-binding</keyword>
<evidence type="ECO:0000256" key="4">
    <source>
        <dbReference type="ARBA" id="ARBA00023163"/>
    </source>
</evidence>
<dbReference type="CDD" id="cd06170">
    <property type="entry name" value="LuxR_C_like"/>
    <property type="match status" value="1"/>
</dbReference>
<dbReference type="CDD" id="cd17535">
    <property type="entry name" value="REC_NarL-like"/>
    <property type="match status" value="1"/>
</dbReference>
<evidence type="ECO:0000256" key="1">
    <source>
        <dbReference type="ARBA" id="ARBA00022553"/>
    </source>
</evidence>
<protein>
    <submittedName>
        <fullName evidence="8">Response regulator protein VraR</fullName>
    </submittedName>
</protein>
<gene>
    <name evidence="8" type="primary">vraR</name>
    <name evidence="8" type="ORF">CAPSK01_000413</name>
</gene>
<dbReference type="GO" id="GO:0006355">
    <property type="term" value="P:regulation of DNA-templated transcription"/>
    <property type="evidence" value="ECO:0007669"/>
    <property type="project" value="InterPro"/>
</dbReference>
<dbReference type="PANTHER" id="PTHR43214">
    <property type="entry name" value="TWO-COMPONENT RESPONSE REGULATOR"/>
    <property type="match status" value="1"/>
</dbReference>
<dbReference type="SUPFAM" id="SSF52172">
    <property type="entry name" value="CheY-like"/>
    <property type="match status" value="1"/>
</dbReference>
<dbReference type="InterPro" id="IPR058245">
    <property type="entry name" value="NreC/VraR/RcsB-like_REC"/>
</dbReference>
<evidence type="ECO:0000259" key="6">
    <source>
        <dbReference type="PROSITE" id="PS50043"/>
    </source>
</evidence>
<evidence type="ECO:0000256" key="3">
    <source>
        <dbReference type="ARBA" id="ARBA00023125"/>
    </source>
</evidence>
<dbReference type="InterPro" id="IPR011006">
    <property type="entry name" value="CheY-like_superfamily"/>
</dbReference>
<dbReference type="Proteomes" id="UP000019812">
    <property type="component" value="Unassembled WGS sequence"/>
</dbReference>
<dbReference type="PROSITE" id="PS50043">
    <property type="entry name" value="HTH_LUXR_2"/>
    <property type="match status" value="1"/>
</dbReference>
<reference evidence="8 9" key="1">
    <citation type="submission" date="2014-07" db="EMBL/GenBank/DDBJ databases">
        <title>Expanding our view of genomic diversity in Candidatus Accumulibacter clades.</title>
        <authorList>
            <person name="Skennerton C.T."/>
            <person name="Barr J.J."/>
            <person name="Slater F.R."/>
            <person name="Bond P.L."/>
            <person name="Tyson G.W."/>
        </authorList>
    </citation>
    <scope>NUCLEOTIDE SEQUENCE [LARGE SCALE GENOMIC DNA]</scope>
    <source>
        <strain evidence="9">SK-01</strain>
    </source>
</reference>
<dbReference type="PRINTS" id="PR00038">
    <property type="entry name" value="HTHLUXR"/>
</dbReference>
<keyword evidence="1 5" id="KW-0597">Phosphoprotein</keyword>
<dbReference type="SMART" id="SM00448">
    <property type="entry name" value="REC"/>
    <property type="match status" value="1"/>
</dbReference>
<dbReference type="SUPFAM" id="SSF46894">
    <property type="entry name" value="C-terminal effector domain of the bipartite response regulators"/>
    <property type="match status" value="1"/>
</dbReference>
<feature type="modified residue" description="4-aspartylphosphate" evidence="5">
    <location>
        <position position="54"/>
    </location>
</feature>
<proteinExistence type="predicted"/>
<evidence type="ECO:0000256" key="5">
    <source>
        <dbReference type="PROSITE-ProRule" id="PRU00169"/>
    </source>
</evidence>